<dbReference type="InterPro" id="IPR008753">
    <property type="entry name" value="Peptidase_M13_N"/>
</dbReference>
<evidence type="ECO:0000256" key="1">
    <source>
        <dbReference type="ARBA" id="ARBA00004401"/>
    </source>
</evidence>
<sequence length="81" mass="9416">MDFAVSPCDDFYRFVCGNYMKTTTIPDDKTSVNTFTVIVDELEEQLKLALGDTDNEEISSIQKVKRYYQSCINKLWNFRGD</sequence>
<gene>
    <name evidence="5" type="primary">LOC108744026</name>
</gene>
<dbReference type="InterPro" id="IPR000718">
    <property type="entry name" value="Peptidase_M13"/>
</dbReference>
<dbReference type="RefSeq" id="XP_018335126.1">
    <property type="nucleotide sequence ID" value="XM_018479624.2"/>
</dbReference>
<dbReference type="GO" id="GO:0005886">
    <property type="term" value="C:plasma membrane"/>
    <property type="evidence" value="ECO:0007669"/>
    <property type="project" value="UniProtKB-SubCell"/>
</dbReference>
<dbReference type="PANTHER" id="PTHR11733">
    <property type="entry name" value="ZINC METALLOPROTEASE FAMILY M13 NEPRILYSIN-RELATED"/>
    <property type="match status" value="1"/>
</dbReference>
<organism evidence="4 5">
    <name type="scientific">Agrilus planipennis</name>
    <name type="common">Emerald ash borer</name>
    <name type="synonym">Agrilus marcopoli</name>
    <dbReference type="NCBI Taxonomy" id="224129"/>
    <lineage>
        <taxon>Eukaryota</taxon>
        <taxon>Metazoa</taxon>
        <taxon>Ecdysozoa</taxon>
        <taxon>Arthropoda</taxon>
        <taxon>Hexapoda</taxon>
        <taxon>Insecta</taxon>
        <taxon>Pterygota</taxon>
        <taxon>Neoptera</taxon>
        <taxon>Endopterygota</taxon>
        <taxon>Coleoptera</taxon>
        <taxon>Polyphaga</taxon>
        <taxon>Elateriformia</taxon>
        <taxon>Buprestoidea</taxon>
        <taxon>Buprestidae</taxon>
        <taxon>Agrilinae</taxon>
        <taxon>Agrilus</taxon>
    </lineage>
</organism>
<evidence type="ECO:0000256" key="2">
    <source>
        <dbReference type="ARBA" id="ARBA00007357"/>
    </source>
</evidence>
<dbReference type="SUPFAM" id="SSF55486">
    <property type="entry name" value="Metalloproteases ('zincins'), catalytic domain"/>
    <property type="match status" value="1"/>
</dbReference>
<dbReference type="GO" id="GO:0004222">
    <property type="term" value="F:metalloendopeptidase activity"/>
    <property type="evidence" value="ECO:0007669"/>
    <property type="project" value="InterPro"/>
</dbReference>
<dbReference type="InterPro" id="IPR042089">
    <property type="entry name" value="Peptidase_M13_dom_2"/>
</dbReference>
<dbReference type="Gene3D" id="3.40.390.10">
    <property type="entry name" value="Collagenase (Catalytic Domain)"/>
    <property type="match status" value="1"/>
</dbReference>
<dbReference type="Gene3D" id="1.10.1380.10">
    <property type="entry name" value="Neutral endopeptidase , domain2"/>
    <property type="match status" value="1"/>
</dbReference>
<dbReference type="InParanoid" id="A0A1W4XG65"/>
<comment type="subcellular location">
    <subcellularLocation>
        <location evidence="1">Cell membrane</location>
        <topology evidence="1">Single-pass type II membrane protein</topology>
    </subcellularLocation>
</comment>
<dbReference type="PANTHER" id="PTHR11733:SF224">
    <property type="entry name" value="NEPRILYSIN-2"/>
    <property type="match status" value="1"/>
</dbReference>
<evidence type="ECO:0000259" key="3">
    <source>
        <dbReference type="Pfam" id="PF05649"/>
    </source>
</evidence>
<keyword evidence="4" id="KW-1185">Reference proteome</keyword>
<reference evidence="5" key="1">
    <citation type="submission" date="2025-08" db="UniProtKB">
        <authorList>
            <consortium name="RefSeq"/>
        </authorList>
    </citation>
    <scope>IDENTIFICATION</scope>
    <source>
        <tissue evidence="5">Entire body</tissue>
    </source>
</reference>
<accession>A0A1W4XG65</accession>
<evidence type="ECO:0000313" key="5">
    <source>
        <dbReference type="RefSeq" id="XP_018335126.1"/>
    </source>
</evidence>
<dbReference type="Pfam" id="PF05649">
    <property type="entry name" value="Peptidase_M13_N"/>
    <property type="match status" value="1"/>
</dbReference>
<dbReference type="AlphaFoldDB" id="A0A1W4XG65"/>
<dbReference type="GeneID" id="108744026"/>
<proteinExistence type="inferred from homology"/>
<dbReference type="PROSITE" id="PS51885">
    <property type="entry name" value="NEPRILYSIN"/>
    <property type="match status" value="1"/>
</dbReference>
<evidence type="ECO:0000313" key="4">
    <source>
        <dbReference type="Proteomes" id="UP000192223"/>
    </source>
</evidence>
<protein>
    <submittedName>
        <fullName evidence="5">Neprilysin</fullName>
    </submittedName>
</protein>
<dbReference type="Proteomes" id="UP000192223">
    <property type="component" value="Unplaced"/>
</dbReference>
<feature type="domain" description="Peptidase M13 N-terminal" evidence="3">
    <location>
        <begin position="7"/>
        <end position="73"/>
    </location>
</feature>
<dbReference type="STRING" id="224129.A0A1W4XG65"/>
<dbReference type="OrthoDB" id="6475849at2759"/>
<dbReference type="GO" id="GO:0016485">
    <property type="term" value="P:protein processing"/>
    <property type="evidence" value="ECO:0007669"/>
    <property type="project" value="TreeGrafter"/>
</dbReference>
<name>A0A1W4XG65_AGRPL</name>
<dbReference type="KEGG" id="apln:108744026"/>
<dbReference type="InterPro" id="IPR024079">
    <property type="entry name" value="MetalloPept_cat_dom_sf"/>
</dbReference>
<comment type="similarity">
    <text evidence="2">Belongs to the peptidase M13 family.</text>
</comment>